<accession>A0A8X7P710</accession>
<dbReference type="GO" id="GO:0006952">
    <property type="term" value="P:defense response"/>
    <property type="evidence" value="ECO:0007669"/>
    <property type="project" value="UniProtKB-KW"/>
</dbReference>
<feature type="domain" description="Disease resistance protein winged helix" evidence="8">
    <location>
        <begin position="407"/>
        <end position="473"/>
    </location>
</feature>
<keyword evidence="2" id="KW-0433">Leucine-rich repeat</keyword>
<dbReference type="Pfam" id="PF00931">
    <property type="entry name" value="NB-ARC"/>
    <property type="match status" value="1"/>
</dbReference>
<evidence type="ECO:0000256" key="1">
    <source>
        <dbReference type="ARBA" id="ARBA00008894"/>
    </source>
</evidence>
<evidence type="ECO:0000259" key="8">
    <source>
        <dbReference type="Pfam" id="PF23559"/>
    </source>
</evidence>
<evidence type="ECO:0000256" key="4">
    <source>
        <dbReference type="ARBA" id="ARBA00022741"/>
    </source>
</evidence>
<dbReference type="Proteomes" id="UP000886595">
    <property type="component" value="Unassembled WGS sequence"/>
</dbReference>
<dbReference type="EMBL" id="JAAMPC010000021">
    <property type="protein sequence ID" value="KAG2245377.1"/>
    <property type="molecule type" value="Genomic_DNA"/>
</dbReference>
<evidence type="ECO:0000313" key="11">
    <source>
        <dbReference type="Proteomes" id="UP000886595"/>
    </source>
</evidence>
<comment type="similarity">
    <text evidence="1">Belongs to the disease resistance NB-LRR family.</text>
</comment>
<dbReference type="Pfam" id="PF23559">
    <property type="entry name" value="WHD_DRP"/>
    <property type="match status" value="1"/>
</dbReference>
<dbReference type="InterPro" id="IPR042197">
    <property type="entry name" value="Apaf_helical"/>
</dbReference>
<evidence type="ECO:0000256" key="2">
    <source>
        <dbReference type="ARBA" id="ARBA00022614"/>
    </source>
</evidence>
<dbReference type="PRINTS" id="PR00364">
    <property type="entry name" value="DISEASERSIST"/>
</dbReference>
<dbReference type="InterPro" id="IPR027417">
    <property type="entry name" value="P-loop_NTPase"/>
</dbReference>
<evidence type="ECO:0000259" key="9">
    <source>
        <dbReference type="Pfam" id="PF23598"/>
    </source>
</evidence>
<dbReference type="SUPFAM" id="SSF52540">
    <property type="entry name" value="P-loop containing nucleoside triphosphate hydrolases"/>
    <property type="match status" value="1"/>
</dbReference>
<dbReference type="Gene3D" id="1.10.10.10">
    <property type="entry name" value="Winged helix-like DNA-binding domain superfamily/Winged helix DNA-binding domain"/>
    <property type="match status" value="1"/>
</dbReference>
<feature type="domain" description="Disease resistance R13L4/SHOC-2-like LRR" evidence="9">
    <location>
        <begin position="526"/>
        <end position="838"/>
    </location>
</feature>
<gene>
    <name evidence="10" type="ORF">Bca52824_092801</name>
</gene>
<evidence type="ECO:0000313" key="10">
    <source>
        <dbReference type="EMBL" id="KAG2245377.1"/>
    </source>
</evidence>
<sequence length="991" mass="111030">MELVASVTGAIFAETMRFMFGSVSKRIKATNKYEENWRASDTALPSLKEIRTKVKKVLETMEVKGESVQFQLRRWLEDVEGIVSEATSLGEKRLSSVHFLKWRLGYKLVALVEDIKRLEEVGVHLLDRCAGDGSVKRIEYIPGPSIFGLTTATCMLSDIAEKLMDKRIHIMGVWGMGGVGKTTLVKALNNMLGKENNTHPFRLVVWVTVSKDFNLIRVQRQITDRLKIKTSVGDTAEELAGRILRVLTEEPDVLLILDDVWETIDLNLLGIPLTRTRNSLKIVLTSRFHDVCRNINTDVDFKVECLSEDESWKLFCQSAGNVARSDLVKPIAKAISRECGGLPLAIITVGSTLRGKQDAKLWSHALREVKRSVPYATSIEERVFKPLKLSFDSLDDKMKSCFLFCALFPEDTSIKIGELVSYWMAEGYIDEEGNHEESMNEGMTWIENLKDCCLLEDGPHDGTIKMHDIVRDFSIWVSSSSQSEYHSLIMSGSSLKEVQPNKFVSSVQRVSLMQNKLEKLPGSLVECAQVSTLLLQYNSHLLEVPHGFLQAFPFLRILNLSATRVRSLPQSLCLLHSLQSLILRDCYFLKELPSLNTLLKLQYLDLCATSIRETPEGLEVMTKLRHLDLSRTHDLISIPAGTISKLTSLESLDMSLSSYHWNTKGQAQVGQAAFEEFGYLASLYALSITLVSVPFLSSKVYSLVGRLKRFQIFIGSDVYSLPTRFDDRMIKLSSLDVSKVYIEGLLVNATSLVLNNCTGVSDLFKKNLGTLGRRSFDVLKSLTIDGFPASLGPSGGCMAQLDLFPNLEELHLQHVASETISELFGNLGFGFQRLKLLDISWCSKLKCVFLVGNLILSLPSLEEIRVSCCERLQELLVYSPGASHEPVLPKLRVIKLKSLSKMKRICDQGEPLECLEQIEVIECNLLGSLPISSKNVDGIKEIRGSLSWFYKLSWGVIDVTTRVAIHRSFKSLNVIGAPALQIRDATPIPRF</sequence>
<keyword evidence="4" id="KW-0547">Nucleotide-binding</keyword>
<keyword evidence="3" id="KW-0677">Repeat</keyword>
<feature type="domain" description="NB-ARC" evidence="7">
    <location>
        <begin position="155"/>
        <end position="320"/>
    </location>
</feature>
<keyword evidence="6" id="KW-0067">ATP-binding</keyword>
<dbReference type="InterPro" id="IPR058922">
    <property type="entry name" value="WHD_DRP"/>
</dbReference>
<proteinExistence type="inferred from homology"/>
<dbReference type="Gene3D" id="3.40.50.300">
    <property type="entry name" value="P-loop containing nucleotide triphosphate hydrolases"/>
    <property type="match status" value="1"/>
</dbReference>
<evidence type="ECO:0000256" key="5">
    <source>
        <dbReference type="ARBA" id="ARBA00022821"/>
    </source>
</evidence>
<dbReference type="FunFam" id="1.10.8.430:FF:000003">
    <property type="entry name" value="Probable disease resistance protein At5g66910"/>
    <property type="match status" value="1"/>
</dbReference>
<dbReference type="FunFam" id="3.40.50.300:FF:001091">
    <property type="entry name" value="Probable disease resistance protein At1g61300"/>
    <property type="match status" value="1"/>
</dbReference>
<keyword evidence="11" id="KW-1185">Reference proteome</keyword>
<comment type="caution">
    <text evidence="10">The sequence shown here is derived from an EMBL/GenBank/DDBJ whole genome shotgun (WGS) entry which is preliminary data.</text>
</comment>
<protein>
    <recommendedName>
        <fullName evidence="12">AAA+ ATPase domain-containing protein</fullName>
    </recommendedName>
</protein>
<evidence type="ECO:0008006" key="12">
    <source>
        <dbReference type="Google" id="ProtNLM"/>
    </source>
</evidence>
<dbReference type="Gene3D" id="1.10.8.430">
    <property type="entry name" value="Helical domain of apoptotic protease-activating factors"/>
    <property type="match status" value="1"/>
</dbReference>
<dbReference type="InterPro" id="IPR036388">
    <property type="entry name" value="WH-like_DNA-bd_sf"/>
</dbReference>
<dbReference type="PANTHER" id="PTHR33463">
    <property type="entry name" value="NB-ARC DOMAIN-CONTAINING PROTEIN-RELATED"/>
    <property type="match status" value="1"/>
</dbReference>
<evidence type="ECO:0000259" key="7">
    <source>
        <dbReference type="Pfam" id="PF00931"/>
    </source>
</evidence>
<dbReference type="GO" id="GO:0005524">
    <property type="term" value="F:ATP binding"/>
    <property type="evidence" value="ECO:0007669"/>
    <property type="project" value="UniProtKB-KW"/>
</dbReference>
<dbReference type="InterPro" id="IPR002182">
    <property type="entry name" value="NB-ARC"/>
</dbReference>
<name>A0A8X7P710_BRACI</name>
<dbReference type="PANTHER" id="PTHR33463:SF202">
    <property type="entry name" value="NB-ARC DOMAIN-CONTAINING PROTEIN"/>
    <property type="match status" value="1"/>
</dbReference>
<evidence type="ECO:0000256" key="6">
    <source>
        <dbReference type="ARBA" id="ARBA00022840"/>
    </source>
</evidence>
<dbReference type="OrthoDB" id="1045536at2759"/>
<dbReference type="Gene3D" id="3.80.10.10">
    <property type="entry name" value="Ribonuclease Inhibitor"/>
    <property type="match status" value="2"/>
</dbReference>
<dbReference type="InterPro" id="IPR055414">
    <property type="entry name" value="LRR_R13L4/SHOC2-like"/>
</dbReference>
<reference evidence="10 11" key="1">
    <citation type="submission" date="2020-02" db="EMBL/GenBank/DDBJ databases">
        <authorList>
            <person name="Ma Q."/>
            <person name="Huang Y."/>
            <person name="Song X."/>
            <person name="Pei D."/>
        </authorList>
    </citation>
    <scope>NUCLEOTIDE SEQUENCE [LARGE SCALE GENOMIC DNA]</scope>
    <source>
        <strain evidence="10">Sxm20200214</strain>
        <tissue evidence="10">Leaf</tissue>
    </source>
</reference>
<dbReference type="FunFam" id="1.10.10.10:FF:000322">
    <property type="entry name" value="Probable disease resistance protein At1g63360"/>
    <property type="match status" value="1"/>
</dbReference>
<organism evidence="10 11">
    <name type="scientific">Brassica carinata</name>
    <name type="common">Ethiopian mustard</name>
    <name type="synonym">Abyssinian cabbage</name>
    <dbReference type="NCBI Taxonomy" id="52824"/>
    <lineage>
        <taxon>Eukaryota</taxon>
        <taxon>Viridiplantae</taxon>
        <taxon>Streptophyta</taxon>
        <taxon>Embryophyta</taxon>
        <taxon>Tracheophyta</taxon>
        <taxon>Spermatophyta</taxon>
        <taxon>Magnoliopsida</taxon>
        <taxon>eudicotyledons</taxon>
        <taxon>Gunneridae</taxon>
        <taxon>Pentapetalae</taxon>
        <taxon>rosids</taxon>
        <taxon>malvids</taxon>
        <taxon>Brassicales</taxon>
        <taxon>Brassicaceae</taxon>
        <taxon>Brassiceae</taxon>
        <taxon>Brassica</taxon>
    </lineage>
</organism>
<dbReference type="SUPFAM" id="SSF52058">
    <property type="entry name" value="L domain-like"/>
    <property type="match status" value="1"/>
</dbReference>
<dbReference type="AlphaFoldDB" id="A0A8X7P710"/>
<evidence type="ECO:0000256" key="3">
    <source>
        <dbReference type="ARBA" id="ARBA00022737"/>
    </source>
</evidence>
<dbReference type="InterPro" id="IPR032675">
    <property type="entry name" value="LRR_dom_sf"/>
</dbReference>
<dbReference type="InterPro" id="IPR050905">
    <property type="entry name" value="Plant_NBS-LRR"/>
</dbReference>
<keyword evidence="5" id="KW-0611">Plant defense</keyword>
<dbReference type="Pfam" id="PF23598">
    <property type="entry name" value="LRR_14"/>
    <property type="match status" value="1"/>
</dbReference>
<dbReference type="GO" id="GO:0043531">
    <property type="term" value="F:ADP binding"/>
    <property type="evidence" value="ECO:0007669"/>
    <property type="project" value="InterPro"/>
</dbReference>